<name>A0A4Y2DXY5_ARAVE</name>
<accession>A0A4Y2DXY5</accession>
<proteinExistence type="predicted"/>
<keyword evidence="2" id="KW-1185">Reference proteome</keyword>
<dbReference type="AlphaFoldDB" id="A0A4Y2DXY5"/>
<evidence type="ECO:0000313" key="2">
    <source>
        <dbReference type="Proteomes" id="UP000499080"/>
    </source>
</evidence>
<dbReference type="EMBL" id="BGPR01000443">
    <property type="protein sequence ID" value="GBM20504.1"/>
    <property type="molecule type" value="Genomic_DNA"/>
</dbReference>
<organism evidence="1 2">
    <name type="scientific">Araneus ventricosus</name>
    <name type="common">Orbweaver spider</name>
    <name type="synonym">Epeira ventricosa</name>
    <dbReference type="NCBI Taxonomy" id="182803"/>
    <lineage>
        <taxon>Eukaryota</taxon>
        <taxon>Metazoa</taxon>
        <taxon>Ecdysozoa</taxon>
        <taxon>Arthropoda</taxon>
        <taxon>Chelicerata</taxon>
        <taxon>Arachnida</taxon>
        <taxon>Araneae</taxon>
        <taxon>Araneomorphae</taxon>
        <taxon>Entelegynae</taxon>
        <taxon>Araneoidea</taxon>
        <taxon>Araneidae</taxon>
        <taxon>Araneus</taxon>
    </lineage>
</organism>
<sequence length="103" mass="11652">MESFGGARIAGRCVSDDAEFGQSSRVIFEKNPIRHLTLLVILPDSPLYISFKSKTKTGECWGTSNYIKNKTDVIIYSRSAKYNTKHFLQSLSVRTIKELYLGD</sequence>
<protein>
    <submittedName>
        <fullName evidence="1">Uncharacterized protein</fullName>
    </submittedName>
</protein>
<gene>
    <name evidence="1" type="ORF">AVEN_61047_1</name>
</gene>
<evidence type="ECO:0000313" key="1">
    <source>
        <dbReference type="EMBL" id="GBM20504.1"/>
    </source>
</evidence>
<dbReference type="Proteomes" id="UP000499080">
    <property type="component" value="Unassembled WGS sequence"/>
</dbReference>
<comment type="caution">
    <text evidence="1">The sequence shown here is derived from an EMBL/GenBank/DDBJ whole genome shotgun (WGS) entry which is preliminary data.</text>
</comment>
<reference evidence="1 2" key="1">
    <citation type="journal article" date="2019" name="Sci. Rep.">
        <title>Orb-weaving spider Araneus ventricosus genome elucidates the spidroin gene catalogue.</title>
        <authorList>
            <person name="Kono N."/>
            <person name="Nakamura H."/>
            <person name="Ohtoshi R."/>
            <person name="Moran D.A.P."/>
            <person name="Shinohara A."/>
            <person name="Yoshida Y."/>
            <person name="Fujiwara M."/>
            <person name="Mori M."/>
            <person name="Tomita M."/>
            <person name="Arakawa K."/>
        </authorList>
    </citation>
    <scope>NUCLEOTIDE SEQUENCE [LARGE SCALE GENOMIC DNA]</scope>
</reference>